<dbReference type="GO" id="GO:0005840">
    <property type="term" value="C:ribosome"/>
    <property type="evidence" value="ECO:0007669"/>
    <property type="project" value="UniProtKB-KW"/>
</dbReference>
<dbReference type="OrthoDB" id="9808966at2"/>
<comment type="similarity">
    <text evidence="1 7 8">Belongs to the bacterial ribosomal protein bL20 family.</text>
</comment>
<keyword evidence="3 7" id="KW-0694">RNA-binding</keyword>
<dbReference type="GO" id="GO:0003735">
    <property type="term" value="F:structural constituent of ribosome"/>
    <property type="evidence" value="ECO:0007669"/>
    <property type="project" value="InterPro"/>
</dbReference>
<evidence type="ECO:0000256" key="1">
    <source>
        <dbReference type="ARBA" id="ARBA00007698"/>
    </source>
</evidence>
<dbReference type="EMBL" id="PVNK01000162">
    <property type="protein sequence ID" value="PRP97114.1"/>
    <property type="molecule type" value="Genomic_DNA"/>
</dbReference>
<proteinExistence type="inferred from homology"/>
<dbReference type="PANTHER" id="PTHR10986">
    <property type="entry name" value="39S RIBOSOMAL PROTEIN L20"/>
    <property type="match status" value="1"/>
</dbReference>
<keyword evidence="5 7" id="KW-0687">Ribonucleoprotein</keyword>
<dbReference type="PRINTS" id="PR00062">
    <property type="entry name" value="RIBOSOMALL20"/>
</dbReference>
<reference evidence="9 10" key="1">
    <citation type="submission" date="2018-03" db="EMBL/GenBank/DDBJ databases">
        <title>Draft Genome Sequences of the Obligatory Marine Myxobacteria Enhygromyxa salina SWB005.</title>
        <authorList>
            <person name="Poehlein A."/>
            <person name="Moghaddam J.A."/>
            <person name="Harms H."/>
            <person name="Alanjari M."/>
            <person name="Koenig G.M."/>
            <person name="Daniel R."/>
            <person name="Schaeberle T.F."/>
        </authorList>
    </citation>
    <scope>NUCLEOTIDE SEQUENCE [LARGE SCALE GENOMIC DNA]</scope>
    <source>
        <strain evidence="9 10">SWB005</strain>
    </source>
</reference>
<evidence type="ECO:0000313" key="10">
    <source>
        <dbReference type="Proteomes" id="UP000237968"/>
    </source>
</evidence>
<evidence type="ECO:0000256" key="3">
    <source>
        <dbReference type="ARBA" id="ARBA00022884"/>
    </source>
</evidence>
<evidence type="ECO:0000256" key="5">
    <source>
        <dbReference type="ARBA" id="ARBA00023274"/>
    </source>
</evidence>
<dbReference type="GO" id="GO:0006412">
    <property type="term" value="P:translation"/>
    <property type="evidence" value="ECO:0007669"/>
    <property type="project" value="InterPro"/>
</dbReference>
<sequence length="117" mass="13404">MPRAKRGFKARRRRNRILKAASGFREGRRTMYRRAVEAVHHAWMHAYTGRKQKKRTMRRLWIVRINAAARQQGVSYSRLMDGCNKAGIALDRKVLADLAIADPQGFAKVVDTARAAL</sequence>
<dbReference type="GO" id="GO:0019843">
    <property type="term" value="F:rRNA binding"/>
    <property type="evidence" value="ECO:0007669"/>
    <property type="project" value="UniProtKB-UniRule"/>
</dbReference>
<dbReference type="AlphaFoldDB" id="A0A2S9XWA4"/>
<dbReference type="PROSITE" id="PS00937">
    <property type="entry name" value="RIBOSOMAL_L20"/>
    <property type="match status" value="1"/>
</dbReference>
<protein>
    <recommendedName>
        <fullName evidence="6 7">Large ribosomal subunit protein bL20</fullName>
    </recommendedName>
</protein>
<name>A0A2S9XWA4_9BACT</name>
<dbReference type="CDD" id="cd07026">
    <property type="entry name" value="Ribosomal_L20"/>
    <property type="match status" value="1"/>
</dbReference>
<dbReference type="SUPFAM" id="SSF74731">
    <property type="entry name" value="Ribosomal protein L20"/>
    <property type="match status" value="1"/>
</dbReference>
<comment type="caution">
    <text evidence="9">The sequence shown here is derived from an EMBL/GenBank/DDBJ whole genome shotgun (WGS) entry which is preliminary data.</text>
</comment>
<evidence type="ECO:0000256" key="2">
    <source>
        <dbReference type="ARBA" id="ARBA00022730"/>
    </source>
</evidence>
<dbReference type="InterPro" id="IPR049946">
    <property type="entry name" value="RIBOSOMAL_L20_CS"/>
</dbReference>
<dbReference type="RefSeq" id="WP_106392844.1">
    <property type="nucleotide sequence ID" value="NZ_PVNK01000162.1"/>
</dbReference>
<keyword evidence="4 7" id="KW-0689">Ribosomal protein</keyword>
<evidence type="ECO:0000256" key="6">
    <source>
        <dbReference type="ARBA" id="ARBA00035172"/>
    </source>
</evidence>
<keyword evidence="2 7" id="KW-0699">rRNA-binding</keyword>
<evidence type="ECO:0000256" key="8">
    <source>
        <dbReference type="RuleBase" id="RU000560"/>
    </source>
</evidence>
<dbReference type="GO" id="GO:0000027">
    <property type="term" value="P:ribosomal large subunit assembly"/>
    <property type="evidence" value="ECO:0007669"/>
    <property type="project" value="UniProtKB-UniRule"/>
</dbReference>
<dbReference type="InterPro" id="IPR035566">
    <property type="entry name" value="Ribosomal_protein_bL20_C"/>
</dbReference>
<gene>
    <name evidence="7 9" type="primary">rplT</name>
    <name evidence="9" type="ORF">ENSA5_34980</name>
</gene>
<dbReference type="HAMAP" id="MF_00382">
    <property type="entry name" value="Ribosomal_bL20"/>
    <property type="match status" value="1"/>
</dbReference>
<dbReference type="Proteomes" id="UP000237968">
    <property type="component" value="Unassembled WGS sequence"/>
</dbReference>
<evidence type="ECO:0000256" key="7">
    <source>
        <dbReference type="HAMAP-Rule" id="MF_00382"/>
    </source>
</evidence>
<dbReference type="Gene3D" id="6.10.160.10">
    <property type="match status" value="1"/>
</dbReference>
<dbReference type="FunFam" id="1.10.1900.20:FF:000001">
    <property type="entry name" value="50S ribosomal protein L20"/>
    <property type="match status" value="1"/>
</dbReference>
<evidence type="ECO:0000313" key="9">
    <source>
        <dbReference type="EMBL" id="PRP97114.1"/>
    </source>
</evidence>
<comment type="function">
    <text evidence="7 8">Binds directly to 23S ribosomal RNA and is necessary for the in vitro assembly process of the 50S ribosomal subunit. It is not involved in the protein synthesizing functions of that subunit.</text>
</comment>
<organism evidence="9 10">
    <name type="scientific">Enhygromyxa salina</name>
    <dbReference type="NCBI Taxonomy" id="215803"/>
    <lineage>
        <taxon>Bacteria</taxon>
        <taxon>Pseudomonadati</taxon>
        <taxon>Myxococcota</taxon>
        <taxon>Polyangia</taxon>
        <taxon>Nannocystales</taxon>
        <taxon>Nannocystaceae</taxon>
        <taxon>Enhygromyxa</taxon>
    </lineage>
</organism>
<dbReference type="Gene3D" id="1.10.1900.20">
    <property type="entry name" value="Ribosomal protein L20"/>
    <property type="match status" value="1"/>
</dbReference>
<accession>A0A2S9XWA4</accession>
<keyword evidence="10" id="KW-1185">Reference proteome</keyword>
<dbReference type="InterPro" id="IPR005813">
    <property type="entry name" value="Ribosomal_bL20"/>
</dbReference>
<dbReference type="Pfam" id="PF00453">
    <property type="entry name" value="Ribosomal_L20"/>
    <property type="match status" value="1"/>
</dbReference>
<dbReference type="NCBIfam" id="TIGR01032">
    <property type="entry name" value="rplT_bact"/>
    <property type="match status" value="1"/>
</dbReference>
<evidence type="ECO:0000256" key="4">
    <source>
        <dbReference type="ARBA" id="ARBA00022980"/>
    </source>
</evidence>
<dbReference type="GO" id="GO:1990904">
    <property type="term" value="C:ribonucleoprotein complex"/>
    <property type="evidence" value="ECO:0007669"/>
    <property type="project" value="UniProtKB-KW"/>
</dbReference>